<organism evidence="7 8">
    <name type="scientific">Genlisea aurea</name>
    <dbReference type="NCBI Taxonomy" id="192259"/>
    <lineage>
        <taxon>Eukaryota</taxon>
        <taxon>Viridiplantae</taxon>
        <taxon>Streptophyta</taxon>
        <taxon>Embryophyta</taxon>
        <taxon>Tracheophyta</taxon>
        <taxon>Spermatophyta</taxon>
        <taxon>Magnoliopsida</taxon>
        <taxon>eudicotyledons</taxon>
        <taxon>Gunneridae</taxon>
        <taxon>Pentapetalae</taxon>
        <taxon>asterids</taxon>
        <taxon>lamiids</taxon>
        <taxon>Lamiales</taxon>
        <taxon>Lentibulariaceae</taxon>
        <taxon>Genlisea</taxon>
    </lineage>
</organism>
<comment type="subcellular location">
    <subcellularLocation>
        <location evidence="1 6">Secreted</location>
    </subcellularLocation>
</comment>
<proteinExistence type="inferred from homology"/>
<name>S8DJB4_9LAMI</name>
<comment type="caution">
    <text evidence="7">The sequence shown here is derived from an EMBL/GenBank/DDBJ whole genome shotgun (WGS) entry which is preliminary data.</text>
</comment>
<protein>
    <recommendedName>
        <fullName evidence="6">S-protein homolog</fullName>
    </recommendedName>
</protein>
<feature type="signal peptide" evidence="6">
    <location>
        <begin position="1"/>
        <end position="23"/>
    </location>
</feature>
<evidence type="ECO:0000256" key="3">
    <source>
        <dbReference type="ARBA" id="ARBA00022471"/>
    </source>
</evidence>
<comment type="similarity">
    <text evidence="2 6">Belongs to the plant self-incompatibility (S1) protein family.</text>
</comment>
<keyword evidence="3 6" id="KW-0713">Self-incompatibility</keyword>
<sequence>MRTVGAAVLVVLLVFSSSLLLEACLFSKRHHMMVVDRINADDNVPLKVHCFSGNNDFGYHFLVQYGVFDRSFCENALWDNTKIFCHVWWGNKNQGFIGYDQERDLDIRSNFWLVFNDGIYLSHDNMTMIKKYDWA</sequence>
<evidence type="ECO:0000256" key="5">
    <source>
        <dbReference type="ARBA" id="ARBA00022729"/>
    </source>
</evidence>
<accession>S8DJB4</accession>
<dbReference type="GO" id="GO:0060320">
    <property type="term" value="P:rejection of self pollen"/>
    <property type="evidence" value="ECO:0007669"/>
    <property type="project" value="UniProtKB-KW"/>
</dbReference>
<keyword evidence="4 6" id="KW-0964">Secreted</keyword>
<dbReference type="PANTHER" id="PTHR31232">
    <property type="match status" value="1"/>
</dbReference>
<gene>
    <name evidence="7" type="ORF">M569_11856</name>
</gene>
<evidence type="ECO:0000313" key="8">
    <source>
        <dbReference type="Proteomes" id="UP000015453"/>
    </source>
</evidence>
<dbReference type="AlphaFoldDB" id="S8DJB4"/>
<dbReference type="InterPro" id="IPR010264">
    <property type="entry name" value="Self-incomp_S1"/>
</dbReference>
<reference evidence="7 8" key="1">
    <citation type="journal article" date="2013" name="BMC Genomics">
        <title>The miniature genome of a carnivorous plant Genlisea aurea contains a low number of genes and short non-coding sequences.</title>
        <authorList>
            <person name="Leushkin E.V."/>
            <person name="Sutormin R.A."/>
            <person name="Nabieva E.R."/>
            <person name="Penin A.A."/>
            <person name="Kondrashov A.S."/>
            <person name="Logacheva M.D."/>
        </authorList>
    </citation>
    <scope>NUCLEOTIDE SEQUENCE [LARGE SCALE GENOMIC DNA]</scope>
</reference>
<dbReference type="Pfam" id="PF05938">
    <property type="entry name" value="Self-incomp_S1"/>
    <property type="match status" value="1"/>
</dbReference>
<dbReference type="OrthoDB" id="883183at2759"/>
<evidence type="ECO:0000256" key="4">
    <source>
        <dbReference type="ARBA" id="ARBA00022525"/>
    </source>
</evidence>
<evidence type="ECO:0000256" key="2">
    <source>
        <dbReference type="ARBA" id="ARBA00005581"/>
    </source>
</evidence>
<evidence type="ECO:0000256" key="1">
    <source>
        <dbReference type="ARBA" id="ARBA00004613"/>
    </source>
</evidence>
<dbReference type="PANTHER" id="PTHR31232:SF155">
    <property type="entry name" value="PLANT SELF-INCOMPATIBILITY PROTEIN S1 FAMILY"/>
    <property type="match status" value="1"/>
</dbReference>
<feature type="chain" id="PRO_5025099404" description="S-protein homolog" evidence="6">
    <location>
        <begin position="24"/>
        <end position="135"/>
    </location>
</feature>
<keyword evidence="8" id="KW-1185">Reference proteome</keyword>
<keyword evidence="5 6" id="KW-0732">Signal</keyword>
<dbReference type="EMBL" id="AUSU01005803">
    <property type="protein sequence ID" value="EPS62933.1"/>
    <property type="molecule type" value="Genomic_DNA"/>
</dbReference>
<evidence type="ECO:0000256" key="6">
    <source>
        <dbReference type="RuleBase" id="RU367044"/>
    </source>
</evidence>
<evidence type="ECO:0000313" key="7">
    <source>
        <dbReference type="EMBL" id="EPS62933.1"/>
    </source>
</evidence>
<dbReference type="GO" id="GO:0005576">
    <property type="term" value="C:extracellular region"/>
    <property type="evidence" value="ECO:0007669"/>
    <property type="project" value="UniProtKB-SubCell"/>
</dbReference>
<dbReference type="Proteomes" id="UP000015453">
    <property type="component" value="Unassembled WGS sequence"/>
</dbReference>